<name>A0A919PQ56_9ACTN</name>
<dbReference type="Proteomes" id="UP000660611">
    <property type="component" value="Unassembled WGS sequence"/>
</dbReference>
<accession>A0A919PQ56</accession>
<organism evidence="1 2">
    <name type="scientific">Dactylosporangium siamense</name>
    <dbReference type="NCBI Taxonomy" id="685454"/>
    <lineage>
        <taxon>Bacteria</taxon>
        <taxon>Bacillati</taxon>
        <taxon>Actinomycetota</taxon>
        <taxon>Actinomycetes</taxon>
        <taxon>Micromonosporales</taxon>
        <taxon>Micromonosporaceae</taxon>
        <taxon>Dactylosporangium</taxon>
    </lineage>
</organism>
<gene>
    <name evidence="1" type="ORF">Dsi01nite_062430</name>
</gene>
<dbReference type="EMBL" id="BONQ01000096">
    <property type="protein sequence ID" value="GIG48202.1"/>
    <property type="molecule type" value="Genomic_DNA"/>
</dbReference>
<proteinExistence type="predicted"/>
<evidence type="ECO:0000313" key="2">
    <source>
        <dbReference type="Proteomes" id="UP000660611"/>
    </source>
</evidence>
<reference evidence="1" key="1">
    <citation type="submission" date="2021-01" db="EMBL/GenBank/DDBJ databases">
        <title>Whole genome shotgun sequence of Dactylosporangium siamense NBRC 106093.</title>
        <authorList>
            <person name="Komaki H."/>
            <person name="Tamura T."/>
        </authorList>
    </citation>
    <scope>NUCLEOTIDE SEQUENCE</scope>
    <source>
        <strain evidence="1">NBRC 106093</strain>
    </source>
</reference>
<sequence length="353" mass="38265">MTQTLAGPPRLRGMIFSRGRKQDPIVEFWAWWPTIRPAVVAAIAGGGWGSIAEDVSKRVAAIHKELAWEFSAGRESRHALVVSPSGNAELRAVAARWAALAPAADPEFEYHTSRQPDHSTLTATIEIGGGVKLDMSQLRFAFQRDDGAAAIDVVGYHPMFRKLQETVRGQVTFLALDWLLGEEGVETWVGAVEFAADEPAGARDPLDLVAAVDTLREEYREPQWVIMRATPPGAPMILALAVRPLRSVRWPRFDTHVPVSLPFPHRTDEGLPDTASLEALRDFEDGPLAAALHGDGELVAHESSDGVRTLHYYVDGTTSAGADLAAAAATWQLGRAQVGRAHDPGFEAVAHLS</sequence>
<evidence type="ECO:0008006" key="3">
    <source>
        <dbReference type="Google" id="ProtNLM"/>
    </source>
</evidence>
<comment type="caution">
    <text evidence="1">The sequence shown here is derived from an EMBL/GenBank/DDBJ whole genome shotgun (WGS) entry which is preliminary data.</text>
</comment>
<evidence type="ECO:0000313" key="1">
    <source>
        <dbReference type="EMBL" id="GIG48202.1"/>
    </source>
</evidence>
<protein>
    <recommendedName>
        <fullName evidence="3">DUF695 domain-containing protein</fullName>
    </recommendedName>
</protein>
<dbReference type="AlphaFoldDB" id="A0A919PQ56"/>
<keyword evidence="2" id="KW-1185">Reference proteome</keyword>